<dbReference type="Proteomes" id="UP000248729">
    <property type="component" value="Unassembled WGS sequence"/>
</dbReference>
<sequence>MKKSKQTKTKTKKKIQEESIVDKKPSLNDTRRKIEDILLEREQEKLFNL</sequence>
<proteinExistence type="predicted"/>
<dbReference type="RefSeq" id="WP_167828585.1">
    <property type="nucleotide sequence ID" value="NZ_CBCRWT010000002.1"/>
</dbReference>
<dbReference type="EMBL" id="QLTR01000001">
    <property type="protein sequence ID" value="RAS69554.1"/>
    <property type="molecule type" value="Genomic_DNA"/>
</dbReference>
<protein>
    <submittedName>
        <fullName evidence="1">Uncharacterized protein</fullName>
    </submittedName>
</protein>
<organism evidence="1 2">
    <name type="scientific">Vibrio diazotrophicus</name>
    <dbReference type="NCBI Taxonomy" id="685"/>
    <lineage>
        <taxon>Bacteria</taxon>
        <taxon>Pseudomonadati</taxon>
        <taxon>Pseudomonadota</taxon>
        <taxon>Gammaproteobacteria</taxon>
        <taxon>Vibrionales</taxon>
        <taxon>Vibrionaceae</taxon>
        <taxon>Vibrio</taxon>
    </lineage>
</organism>
<comment type="caution">
    <text evidence="1">The sequence shown here is derived from an EMBL/GenBank/DDBJ whole genome shotgun (WGS) entry which is preliminary data.</text>
</comment>
<dbReference type="GeneID" id="94027319"/>
<reference evidence="1 2" key="1">
    <citation type="submission" date="2018-06" db="EMBL/GenBank/DDBJ databases">
        <title>Freshwater and sediment microbial communities from various areas in North America, analyzing microbe dynamics in response to fracking.</title>
        <authorList>
            <person name="Lamendella R."/>
        </authorList>
    </citation>
    <scope>NUCLEOTIDE SEQUENCE [LARGE SCALE GENOMIC DNA]</scope>
    <source>
        <strain evidence="1 2">99A</strain>
    </source>
</reference>
<gene>
    <name evidence="1" type="ORF">DET48_101128</name>
</gene>
<dbReference type="AlphaFoldDB" id="A0A329EEV6"/>
<evidence type="ECO:0000313" key="1">
    <source>
        <dbReference type="EMBL" id="RAS69554.1"/>
    </source>
</evidence>
<name>A0A329EEV6_VIBDI</name>
<accession>A0A329EEV6</accession>
<evidence type="ECO:0000313" key="2">
    <source>
        <dbReference type="Proteomes" id="UP000248729"/>
    </source>
</evidence>